<evidence type="ECO:0000259" key="11">
    <source>
        <dbReference type="PROSITE" id="PS50011"/>
    </source>
</evidence>
<proteinExistence type="predicted"/>
<dbReference type="GO" id="GO:0005524">
    <property type="term" value="F:ATP binding"/>
    <property type="evidence" value="ECO:0007669"/>
    <property type="project" value="UniProtKB-UniRule"/>
</dbReference>
<keyword evidence="13" id="KW-1185">Reference proteome</keyword>
<dbReference type="SMART" id="SM00220">
    <property type="entry name" value="S_TKc"/>
    <property type="match status" value="1"/>
</dbReference>
<evidence type="ECO:0000313" key="12">
    <source>
        <dbReference type="EMBL" id="KAJ3487640.1"/>
    </source>
</evidence>
<dbReference type="PANTHER" id="PTHR24356:SF1">
    <property type="entry name" value="SERINE_THREONINE-PROTEIN KINASE GREATWALL"/>
    <property type="match status" value="1"/>
</dbReference>
<dbReference type="PROSITE" id="PS00108">
    <property type="entry name" value="PROTEIN_KINASE_ST"/>
    <property type="match status" value="1"/>
</dbReference>
<evidence type="ECO:0000256" key="2">
    <source>
        <dbReference type="ARBA" id="ARBA00022527"/>
    </source>
</evidence>
<comment type="caution">
    <text evidence="12">The sequence shown here is derived from an EMBL/GenBank/DDBJ whole genome shotgun (WGS) entry which is preliminary data.</text>
</comment>
<keyword evidence="4" id="KW-0808">Transferase</keyword>
<dbReference type="Gene3D" id="3.30.200.20">
    <property type="entry name" value="Phosphorylase Kinase, domain 1"/>
    <property type="match status" value="1"/>
</dbReference>
<dbReference type="FunFam" id="1.10.510.10:FF:000024">
    <property type="entry name" value="Probable serine/threonine-protein kinase cot-1"/>
    <property type="match status" value="1"/>
</dbReference>
<reference evidence="12" key="1">
    <citation type="submission" date="2022-07" db="EMBL/GenBank/DDBJ databases">
        <title>Genome Sequence of Physisporinus lineatus.</title>
        <authorList>
            <person name="Buettner E."/>
        </authorList>
    </citation>
    <scope>NUCLEOTIDE SEQUENCE</scope>
    <source>
        <strain evidence="12">VT162</strain>
    </source>
</reference>
<dbReference type="InterPro" id="IPR050236">
    <property type="entry name" value="Ser_Thr_kinase_AGC"/>
</dbReference>
<evidence type="ECO:0000256" key="8">
    <source>
        <dbReference type="ARBA" id="ARBA00047899"/>
    </source>
</evidence>
<dbReference type="InterPro" id="IPR000719">
    <property type="entry name" value="Prot_kinase_dom"/>
</dbReference>
<dbReference type="AlphaFoldDB" id="A0AAD5YFP7"/>
<dbReference type="InterPro" id="IPR011009">
    <property type="entry name" value="Kinase-like_dom_sf"/>
</dbReference>
<dbReference type="Gene3D" id="1.10.510.10">
    <property type="entry name" value="Transferase(Phosphotransferase) domain 1"/>
    <property type="match status" value="1"/>
</dbReference>
<dbReference type="EMBL" id="JANAWD010000086">
    <property type="protein sequence ID" value="KAJ3487640.1"/>
    <property type="molecule type" value="Genomic_DNA"/>
</dbReference>
<dbReference type="Proteomes" id="UP001212997">
    <property type="component" value="Unassembled WGS sequence"/>
</dbReference>
<dbReference type="PANTHER" id="PTHR24356">
    <property type="entry name" value="SERINE/THREONINE-PROTEIN KINASE"/>
    <property type="match status" value="1"/>
</dbReference>
<organism evidence="12 13">
    <name type="scientific">Meripilus lineatus</name>
    <dbReference type="NCBI Taxonomy" id="2056292"/>
    <lineage>
        <taxon>Eukaryota</taxon>
        <taxon>Fungi</taxon>
        <taxon>Dikarya</taxon>
        <taxon>Basidiomycota</taxon>
        <taxon>Agaricomycotina</taxon>
        <taxon>Agaricomycetes</taxon>
        <taxon>Polyporales</taxon>
        <taxon>Meripilaceae</taxon>
        <taxon>Meripilus</taxon>
    </lineage>
</organism>
<comment type="catalytic activity">
    <reaction evidence="8">
        <text>L-threonyl-[protein] + ATP = O-phospho-L-threonyl-[protein] + ADP + H(+)</text>
        <dbReference type="Rhea" id="RHEA:46608"/>
        <dbReference type="Rhea" id="RHEA-COMP:11060"/>
        <dbReference type="Rhea" id="RHEA-COMP:11605"/>
        <dbReference type="ChEBI" id="CHEBI:15378"/>
        <dbReference type="ChEBI" id="CHEBI:30013"/>
        <dbReference type="ChEBI" id="CHEBI:30616"/>
        <dbReference type="ChEBI" id="CHEBI:61977"/>
        <dbReference type="ChEBI" id="CHEBI:456216"/>
        <dbReference type="EC" id="2.7.11.1"/>
    </reaction>
</comment>
<evidence type="ECO:0000256" key="4">
    <source>
        <dbReference type="ARBA" id="ARBA00022679"/>
    </source>
</evidence>
<evidence type="ECO:0000256" key="3">
    <source>
        <dbReference type="ARBA" id="ARBA00022553"/>
    </source>
</evidence>
<dbReference type="Pfam" id="PF00069">
    <property type="entry name" value="Pkinase"/>
    <property type="match status" value="1"/>
</dbReference>
<gene>
    <name evidence="12" type="ORF">NLI96_g3395</name>
</gene>
<evidence type="ECO:0000256" key="6">
    <source>
        <dbReference type="ARBA" id="ARBA00022777"/>
    </source>
</evidence>
<protein>
    <recommendedName>
        <fullName evidence="1">non-specific serine/threonine protein kinase</fullName>
        <ecNumber evidence="1">2.7.11.1</ecNumber>
    </recommendedName>
</protein>
<dbReference type="SUPFAM" id="SSF56112">
    <property type="entry name" value="Protein kinase-like (PK-like)"/>
    <property type="match status" value="1"/>
</dbReference>
<keyword evidence="6" id="KW-0418">Kinase</keyword>
<dbReference type="InterPro" id="IPR017441">
    <property type="entry name" value="Protein_kinase_ATP_BS"/>
</dbReference>
<comment type="catalytic activity">
    <reaction evidence="9">
        <text>L-seryl-[protein] + ATP = O-phospho-L-seryl-[protein] + ADP + H(+)</text>
        <dbReference type="Rhea" id="RHEA:17989"/>
        <dbReference type="Rhea" id="RHEA-COMP:9863"/>
        <dbReference type="Rhea" id="RHEA-COMP:11604"/>
        <dbReference type="ChEBI" id="CHEBI:15378"/>
        <dbReference type="ChEBI" id="CHEBI:29999"/>
        <dbReference type="ChEBI" id="CHEBI:30616"/>
        <dbReference type="ChEBI" id="CHEBI:83421"/>
        <dbReference type="ChEBI" id="CHEBI:456216"/>
        <dbReference type="EC" id="2.7.11.1"/>
    </reaction>
</comment>
<dbReference type="GO" id="GO:0004674">
    <property type="term" value="F:protein serine/threonine kinase activity"/>
    <property type="evidence" value="ECO:0007669"/>
    <property type="project" value="UniProtKB-KW"/>
</dbReference>
<dbReference type="PROSITE" id="PS50011">
    <property type="entry name" value="PROTEIN_KINASE_DOM"/>
    <property type="match status" value="1"/>
</dbReference>
<name>A0AAD5YFP7_9APHY</name>
<keyword evidence="5 10" id="KW-0547">Nucleotide-binding</keyword>
<feature type="domain" description="Protein kinase" evidence="11">
    <location>
        <begin position="72"/>
        <end position="379"/>
    </location>
</feature>
<dbReference type="EC" id="2.7.11.1" evidence="1"/>
<keyword evidence="2" id="KW-0723">Serine/threonine-protein kinase</keyword>
<evidence type="ECO:0000256" key="9">
    <source>
        <dbReference type="ARBA" id="ARBA00048679"/>
    </source>
</evidence>
<evidence type="ECO:0000256" key="10">
    <source>
        <dbReference type="PROSITE-ProRule" id="PRU10141"/>
    </source>
</evidence>
<dbReference type="PROSITE" id="PS00107">
    <property type="entry name" value="PROTEIN_KINASE_ATP"/>
    <property type="match status" value="1"/>
</dbReference>
<dbReference type="GO" id="GO:0007010">
    <property type="term" value="P:cytoskeleton organization"/>
    <property type="evidence" value="ECO:0007669"/>
    <property type="project" value="UniProtKB-ARBA"/>
</dbReference>
<feature type="binding site" evidence="10">
    <location>
        <position position="105"/>
    </location>
    <ligand>
        <name>ATP</name>
        <dbReference type="ChEBI" id="CHEBI:30616"/>
    </ligand>
</feature>
<evidence type="ECO:0000313" key="13">
    <source>
        <dbReference type="Proteomes" id="UP001212997"/>
    </source>
</evidence>
<keyword evidence="3" id="KW-0597">Phosphoprotein</keyword>
<dbReference type="InterPro" id="IPR008271">
    <property type="entry name" value="Ser/Thr_kinase_AS"/>
</dbReference>
<evidence type="ECO:0000256" key="1">
    <source>
        <dbReference type="ARBA" id="ARBA00012513"/>
    </source>
</evidence>
<sequence length="528" mass="58708">MVSQGATPAEVNTHIPVDLSNEPAQVPGAATQSHIPIPDEHPIAIFVSDSHTPSTPAVAVPPSPPPLSLFDFAVTKELGAGAFGTVYLTRHRTSDTRTALKVIKKHPDDDHIPERALCTQVLEEKFARGPGDKTWGITRLVLDEFVALQRVRGKANMLQILGAFHDKRNWCIATTYHAHGDLEKALKTVRRFPTELVKFFAADMLCALETLREVGIVHRDLKPANILFADDGHITLADFGLARCFETHMTDIEKAFFPPEQVDSLMRGAKECTRGMCGTPEYVAPEIYRKEHYSYPADVWSVGVILYRMLVGGSPWDPHLYKYEYKMGEIVKNEPVAINKYVREAIKLDPKAEDFVLSILDKNPVTRPTPAKLKAHPWFKKFDWVKHARSSPPKGWMPTTNSYRVPISSRRPFIRGGPPLLSKEDPFPLFTFASPPLTNTSFIIPPTPTPTPSSPSPSPNLLSPTVEPVWVPTTMSTLVGSSSPNTLVGFSSPLSQTSPISNTPSGARSFHKFKKWIRDIFKSRRSLL</sequence>
<evidence type="ECO:0000256" key="7">
    <source>
        <dbReference type="ARBA" id="ARBA00022840"/>
    </source>
</evidence>
<dbReference type="GO" id="GO:0035556">
    <property type="term" value="P:intracellular signal transduction"/>
    <property type="evidence" value="ECO:0007669"/>
    <property type="project" value="TreeGrafter"/>
</dbReference>
<evidence type="ECO:0000256" key="5">
    <source>
        <dbReference type="ARBA" id="ARBA00022741"/>
    </source>
</evidence>
<accession>A0AAD5YFP7</accession>
<keyword evidence="7 10" id="KW-0067">ATP-binding</keyword>